<keyword evidence="2" id="KW-0547">Nucleotide-binding</keyword>
<evidence type="ECO:0000313" key="5">
    <source>
        <dbReference type="EMBL" id="GAH00355.1"/>
    </source>
</evidence>
<dbReference type="InterPro" id="IPR051538">
    <property type="entry name" value="Acyl-CoA_Synth/Transferase"/>
</dbReference>
<dbReference type="Pfam" id="PF13380">
    <property type="entry name" value="CoA_binding_2"/>
    <property type="match status" value="1"/>
</dbReference>
<evidence type="ECO:0000256" key="3">
    <source>
        <dbReference type="ARBA" id="ARBA00022840"/>
    </source>
</evidence>
<dbReference type="PANTHER" id="PTHR43334:SF2">
    <property type="entry name" value="ACETATE--COA LIGASE [ADP-FORMING]"/>
    <property type="match status" value="1"/>
</dbReference>
<dbReference type="GO" id="GO:0005524">
    <property type="term" value="F:ATP binding"/>
    <property type="evidence" value="ECO:0007669"/>
    <property type="project" value="UniProtKB-KW"/>
</dbReference>
<feature type="domain" description="CoA-binding" evidence="4">
    <location>
        <begin position="10"/>
        <end position="102"/>
    </location>
</feature>
<organism evidence="5">
    <name type="scientific">marine sediment metagenome</name>
    <dbReference type="NCBI Taxonomy" id="412755"/>
    <lineage>
        <taxon>unclassified sequences</taxon>
        <taxon>metagenomes</taxon>
        <taxon>ecological metagenomes</taxon>
    </lineage>
</organism>
<comment type="caution">
    <text evidence="5">The sequence shown here is derived from an EMBL/GenBank/DDBJ whole genome shotgun (WGS) entry which is preliminary data.</text>
</comment>
<dbReference type="SUPFAM" id="SSF52210">
    <property type="entry name" value="Succinyl-CoA synthetase domains"/>
    <property type="match status" value="1"/>
</dbReference>
<keyword evidence="3" id="KW-0067">ATP-binding</keyword>
<gene>
    <name evidence="5" type="ORF">S01H4_51549</name>
</gene>
<dbReference type="InterPro" id="IPR036291">
    <property type="entry name" value="NAD(P)-bd_dom_sf"/>
</dbReference>
<dbReference type="InterPro" id="IPR003781">
    <property type="entry name" value="CoA-bd"/>
</dbReference>
<dbReference type="SUPFAM" id="SSF51735">
    <property type="entry name" value="NAD(P)-binding Rossmann-fold domains"/>
    <property type="match status" value="1"/>
</dbReference>
<name>X1CW94_9ZZZZ</name>
<dbReference type="EMBL" id="BART01029364">
    <property type="protein sequence ID" value="GAH00355.1"/>
    <property type="molecule type" value="Genomic_DNA"/>
</dbReference>
<sequence>MSNISDMDVFFNPKTVAIIGASEKPKFGIGTTTYLLNSKFKTYPVNIKSDVILGHKAYKSIKDIPDSIDLAIIIVSNQFVLQSVIDCVEKEVKGIIIESAGFAETGSAKFAKIQKEIETIAKRSKIRIIGPNCVGVTNFHNEFTTSDMDFEQAIKGDIAVIAQSGVLGNVFIDWANSQGIGFFKFLSTL</sequence>
<dbReference type="GO" id="GO:0016874">
    <property type="term" value="F:ligase activity"/>
    <property type="evidence" value="ECO:0007669"/>
    <property type="project" value="UniProtKB-KW"/>
</dbReference>
<proteinExistence type="predicted"/>
<evidence type="ECO:0000256" key="2">
    <source>
        <dbReference type="ARBA" id="ARBA00022741"/>
    </source>
</evidence>
<dbReference type="Gene3D" id="3.40.50.720">
    <property type="entry name" value="NAD(P)-binding Rossmann-like Domain"/>
    <property type="match status" value="1"/>
</dbReference>
<dbReference type="Gene3D" id="3.40.50.261">
    <property type="entry name" value="Succinyl-CoA synthetase domains"/>
    <property type="match status" value="1"/>
</dbReference>
<reference evidence="5" key="1">
    <citation type="journal article" date="2014" name="Front. Microbiol.">
        <title>High frequency of phylogenetically diverse reductive dehalogenase-homologous genes in deep subseafloor sedimentary metagenomes.</title>
        <authorList>
            <person name="Kawai M."/>
            <person name="Futagami T."/>
            <person name="Toyoda A."/>
            <person name="Takaki Y."/>
            <person name="Nishi S."/>
            <person name="Hori S."/>
            <person name="Arai W."/>
            <person name="Tsubouchi T."/>
            <person name="Morono Y."/>
            <person name="Uchiyama I."/>
            <person name="Ito T."/>
            <person name="Fujiyama A."/>
            <person name="Inagaki F."/>
            <person name="Takami H."/>
        </authorList>
    </citation>
    <scope>NUCLEOTIDE SEQUENCE</scope>
    <source>
        <strain evidence="5">Expedition CK06-06</strain>
    </source>
</reference>
<dbReference type="InterPro" id="IPR016102">
    <property type="entry name" value="Succinyl-CoA_synth-like"/>
</dbReference>
<accession>X1CW94</accession>
<evidence type="ECO:0000256" key="1">
    <source>
        <dbReference type="ARBA" id="ARBA00022598"/>
    </source>
</evidence>
<dbReference type="SMART" id="SM00881">
    <property type="entry name" value="CoA_binding"/>
    <property type="match status" value="1"/>
</dbReference>
<dbReference type="PANTHER" id="PTHR43334">
    <property type="entry name" value="ACETATE--COA LIGASE [ADP-FORMING]"/>
    <property type="match status" value="1"/>
</dbReference>
<evidence type="ECO:0000259" key="4">
    <source>
        <dbReference type="SMART" id="SM00881"/>
    </source>
</evidence>
<dbReference type="AlphaFoldDB" id="X1CW94"/>
<keyword evidence="1" id="KW-0436">Ligase</keyword>
<protein>
    <recommendedName>
        <fullName evidence="4">CoA-binding domain-containing protein</fullName>
    </recommendedName>
</protein>